<dbReference type="STRING" id="1802782.A2544_00070"/>
<sequence length="256" mass="29418">MPKYFDVHSHLNSSAYQKDFDEVVKRLKETETYTMVVGTDFKSSKEAVDLADKYEEIYACIGIHPIDNPSQSFEREKFEKLVKHPKTVAIGECGMDFFHADKNADYERQKKLFLDQVKFALKYDKPLMIHARNAYEELIELLKSITWTRRVQVRGNVHFFAGDWAVAQKLFALGFTVSFTGVITFVRDYDEVIKSAPLNMIMSETDSPYVTPTPYRGKRNEPSYVSEVVKKIAEIREENDKIVGDTLVSNALSMIG</sequence>
<dbReference type="GO" id="GO:0016788">
    <property type="term" value="F:hydrolase activity, acting on ester bonds"/>
    <property type="evidence" value="ECO:0007669"/>
    <property type="project" value="InterPro"/>
</dbReference>
<reference evidence="4 5" key="1">
    <citation type="journal article" date="2016" name="Nat. Commun.">
        <title>Thousands of microbial genomes shed light on interconnected biogeochemical processes in an aquifer system.</title>
        <authorList>
            <person name="Anantharaman K."/>
            <person name="Brown C.T."/>
            <person name="Hug L.A."/>
            <person name="Sharon I."/>
            <person name="Castelle C.J."/>
            <person name="Probst A.J."/>
            <person name="Thomas B.C."/>
            <person name="Singh A."/>
            <person name="Wilkins M.J."/>
            <person name="Karaoz U."/>
            <person name="Brodie E.L."/>
            <person name="Williams K.H."/>
            <person name="Hubbard S.S."/>
            <person name="Banfield J.F."/>
        </authorList>
    </citation>
    <scope>NUCLEOTIDE SEQUENCE [LARGE SCALE GENOMIC DNA]</scope>
</reference>
<dbReference type="PANTHER" id="PTHR46124:SF2">
    <property type="entry name" value="D-AMINOACYL-TRNA DEACYLASE"/>
    <property type="match status" value="1"/>
</dbReference>
<dbReference type="Gene3D" id="3.20.20.140">
    <property type="entry name" value="Metal-dependent hydrolases"/>
    <property type="match status" value="1"/>
</dbReference>
<feature type="binding site" evidence="3">
    <location>
        <position position="158"/>
    </location>
    <ligand>
        <name>a divalent metal cation</name>
        <dbReference type="ChEBI" id="CHEBI:60240"/>
        <label>2</label>
    </ligand>
</feature>
<dbReference type="InterPro" id="IPR032466">
    <property type="entry name" value="Metal_Hydrolase"/>
</dbReference>
<evidence type="ECO:0000313" key="4">
    <source>
        <dbReference type="EMBL" id="OHB17976.1"/>
    </source>
</evidence>
<dbReference type="AlphaFoldDB" id="A0A1G2V8L9"/>
<dbReference type="PANTHER" id="PTHR46124">
    <property type="entry name" value="D-AMINOACYL-TRNA DEACYLASE"/>
    <property type="match status" value="1"/>
</dbReference>
<proteinExistence type="predicted"/>
<evidence type="ECO:0000256" key="1">
    <source>
        <dbReference type="ARBA" id="ARBA00022723"/>
    </source>
</evidence>
<feature type="binding site" evidence="3">
    <location>
        <position position="130"/>
    </location>
    <ligand>
        <name>a divalent metal cation</name>
        <dbReference type="ChEBI" id="CHEBI:60240"/>
        <label>2</label>
    </ligand>
</feature>
<feature type="binding site" evidence="3">
    <location>
        <position position="92"/>
    </location>
    <ligand>
        <name>a divalent metal cation</name>
        <dbReference type="ChEBI" id="CHEBI:60240"/>
        <label>1</label>
    </ligand>
</feature>
<evidence type="ECO:0000256" key="3">
    <source>
        <dbReference type="PIRSR" id="PIRSR005902-1"/>
    </source>
</evidence>
<comment type="caution">
    <text evidence="4">The sequence shown here is derived from an EMBL/GenBank/DDBJ whole genome shotgun (WGS) entry which is preliminary data.</text>
</comment>
<organism evidence="4 5">
    <name type="scientific">Candidatus Zambryskibacteria bacterium RIFOXYD2_FULL_43_10</name>
    <dbReference type="NCBI Taxonomy" id="1802782"/>
    <lineage>
        <taxon>Bacteria</taxon>
        <taxon>Candidatus Zambryskiibacteriota</taxon>
    </lineage>
</organism>
<keyword evidence="2" id="KW-0378">Hydrolase</keyword>
<feature type="binding site" evidence="3">
    <location>
        <position position="8"/>
    </location>
    <ligand>
        <name>a divalent metal cation</name>
        <dbReference type="ChEBI" id="CHEBI:60240"/>
        <label>1</label>
    </ligand>
</feature>
<dbReference type="InterPro" id="IPR015991">
    <property type="entry name" value="TatD/YcfH-like"/>
</dbReference>
<gene>
    <name evidence="4" type="ORF">A2544_00070</name>
</gene>
<protein>
    <recommendedName>
        <fullName evidence="6">Hydrolase TatD</fullName>
    </recommendedName>
</protein>
<dbReference type="PROSITE" id="PS01090">
    <property type="entry name" value="TATD_2"/>
    <property type="match status" value="1"/>
</dbReference>
<dbReference type="PIRSF" id="PIRSF005902">
    <property type="entry name" value="DNase_TatD"/>
    <property type="match status" value="1"/>
</dbReference>
<name>A0A1G2V8L9_9BACT</name>
<dbReference type="Pfam" id="PF01026">
    <property type="entry name" value="TatD_DNase"/>
    <property type="match status" value="1"/>
</dbReference>
<dbReference type="SUPFAM" id="SSF51556">
    <property type="entry name" value="Metallo-dependent hydrolases"/>
    <property type="match status" value="1"/>
</dbReference>
<dbReference type="Proteomes" id="UP000176868">
    <property type="component" value="Unassembled WGS sequence"/>
</dbReference>
<evidence type="ECO:0000313" key="5">
    <source>
        <dbReference type="Proteomes" id="UP000176868"/>
    </source>
</evidence>
<dbReference type="CDD" id="cd01310">
    <property type="entry name" value="TatD_DNAse"/>
    <property type="match status" value="1"/>
</dbReference>
<evidence type="ECO:0000256" key="2">
    <source>
        <dbReference type="ARBA" id="ARBA00022801"/>
    </source>
</evidence>
<dbReference type="FunFam" id="3.20.20.140:FF:000005">
    <property type="entry name" value="TatD family hydrolase"/>
    <property type="match status" value="1"/>
</dbReference>
<feature type="binding site" evidence="3">
    <location>
        <position position="206"/>
    </location>
    <ligand>
        <name>a divalent metal cation</name>
        <dbReference type="ChEBI" id="CHEBI:60240"/>
        <label>1</label>
    </ligand>
</feature>
<dbReference type="GO" id="GO:0046872">
    <property type="term" value="F:metal ion binding"/>
    <property type="evidence" value="ECO:0007669"/>
    <property type="project" value="UniProtKB-KW"/>
</dbReference>
<evidence type="ECO:0008006" key="6">
    <source>
        <dbReference type="Google" id="ProtNLM"/>
    </source>
</evidence>
<dbReference type="GO" id="GO:0004536">
    <property type="term" value="F:DNA nuclease activity"/>
    <property type="evidence" value="ECO:0007669"/>
    <property type="project" value="InterPro"/>
</dbReference>
<keyword evidence="1 3" id="KW-0479">Metal-binding</keyword>
<dbReference type="InterPro" id="IPR018228">
    <property type="entry name" value="DNase_TatD-rel_CS"/>
</dbReference>
<accession>A0A1G2V8L9</accession>
<dbReference type="NCBIfam" id="TIGR00010">
    <property type="entry name" value="YchF/TatD family DNA exonuclease"/>
    <property type="match status" value="1"/>
</dbReference>
<dbReference type="EMBL" id="MHWZ01000009">
    <property type="protein sequence ID" value="OHB17976.1"/>
    <property type="molecule type" value="Genomic_DNA"/>
</dbReference>
<dbReference type="InterPro" id="IPR001130">
    <property type="entry name" value="TatD-like"/>
</dbReference>
<feature type="binding site" evidence="3">
    <location>
        <position position="10"/>
    </location>
    <ligand>
        <name>a divalent metal cation</name>
        <dbReference type="ChEBI" id="CHEBI:60240"/>
        <label>1</label>
    </ligand>
</feature>